<feature type="signal peptide" evidence="1">
    <location>
        <begin position="1"/>
        <end position="18"/>
    </location>
</feature>
<keyword evidence="3" id="KW-1185">Reference proteome</keyword>
<evidence type="ECO:0008006" key="4">
    <source>
        <dbReference type="Google" id="ProtNLM"/>
    </source>
</evidence>
<name>A0AAX3XD51_9PAST</name>
<proteinExistence type="predicted"/>
<feature type="chain" id="PRO_5043690969" description="Lipoprotein" evidence="1">
    <location>
        <begin position="19"/>
        <end position="130"/>
    </location>
</feature>
<reference evidence="2 3" key="1">
    <citation type="submission" date="2023-06" db="EMBL/GenBank/DDBJ databases">
        <title>Complete Genome Sequence of Gallibacterium anatis Strain BJF12, Isolated from a chicken with diarrhea.</title>
        <authorList>
            <person name="Guo F."/>
            <person name="Bu W."/>
            <person name="Xu F."/>
            <person name="Wen T."/>
        </authorList>
    </citation>
    <scope>NUCLEOTIDE SEQUENCE [LARGE SCALE GENOMIC DNA]</scope>
    <source>
        <strain evidence="2 3">BJF12</strain>
    </source>
</reference>
<organism evidence="2 3">
    <name type="scientific">Gallibacterium anatis</name>
    <dbReference type="NCBI Taxonomy" id="750"/>
    <lineage>
        <taxon>Bacteria</taxon>
        <taxon>Pseudomonadati</taxon>
        <taxon>Pseudomonadota</taxon>
        <taxon>Gammaproteobacteria</taxon>
        <taxon>Pasteurellales</taxon>
        <taxon>Pasteurellaceae</taxon>
        <taxon>Gallibacterium</taxon>
    </lineage>
</organism>
<dbReference type="AlphaFoldDB" id="A0AAX3XD51"/>
<dbReference type="EMBL" id="CP126975">
    <property type="protein sequence ID" value="WIM80128.1"/>
    <property type="molecule type" value="Genomic_DNA"/>
</dbReference>
<evidence type="ECO:0000256" key="1">
    <source>
        <dbReference type="SAM" id="SignalP"/>
    </source>
</evidence>
<dbReference type="PROSITE" id="PS51257">
    <property type="entry name" value="PROKAR_LIPOPROTEIN"/>
    <property type="match status" value="1"/>
</dbReference>
<evidence type="ECO:0000313" key="3">
    <source>
        <dbReference type="Proteomes" id="UP001226750"/>
    </source>
</evidence>
<keyword evidence="1" id="KW-0732">Signal</keyword>
<protein>
    <recommendedName>
        <fullName evidence="4">Lipoprotein</fullName>
    </recommendedName>
</protein>
<gene>
    <name evidence="2" type="ORF">QP018_02510</name>
</gene>
<dbReference type="RefSeq" id="WP_285092794.1">
    <property type="nucleotide sequence ID" value="NZ_CP103874.1"/>
</dbReference>
<evidence type="ECO:0000313" key="2">
    <source>
        <dbReference type="EMBL" id="WIM80128.1"/>
    </source>
</evidence>
<accession>A0AAX3XD51</accession>
<sequence>MRKIFILFSFLLSGCYLANGSPSSYVFWESPKNITEEEDKKIWDDCYDGAIYRLSDIQKKLFDKGSKSWEEVYENESEYKIFEEAVDLHRKYFFQCLYDSGLRFRPPLKWCLAQDGNNTKICIENMKYRN</sequence>
<dbReference type="Proteomes" id="UP001226750">
    <property type="component" value="Chromosome"/>
</dbReference>